<evidence type="ECO:0008006" key="4">
    <source>
        <dbReference type="Google" id="ProtNLM"/>
    </source>
</evidence>
<dbReference type="Proteomes" id="UP000271031">
    <property type="component" value="Unassembled WGS sequence"/>
</dbReference>
<protein>
    <recommendedName>
        <fullName evidence="4">Copper amine oxidase</fullName>
    </recommendedName>
</protein>
<evidence type="ECO:0000313" key="2">
    <source>
        <dbReference type="EMBL" id="RNB92662.1"/>
    </source>
</evidence>
<comment type="caution">
    <text evidence="2">The sequence shown here is derived from an EMBL/GenBank/DDBJ whole genome shotgun (WGS) entry which is preliminary data.</text>
</comment>
<organism evidence="2 3">
    <name type="scientific">Brevibacillus fluminis</name>
    <dbReference type="NCBI Taxonomy" id="511487"/>
    <lineage>
        <taxon>Bacteria</taxon>
        <taxon>Bacillati</taxon>
        <taxon>Bacillota</taxon>
        <taxon>Bacilli</taxon>
        <taxon>Bacillales</taxon>
        <taxon>Paenibacillaceae</taxon>
        <taxon>Brevibacillus</taxon>
    </lineage>
</organism>
<feature type="chain" id="PRO_5018138357" description="Copper amine oxidase" evidence="1">
    <location>
        <begin position="28"/>
        <end position="152"/>
    </location>
</feature>
<dbReference type="RefSeq" id="WP_122915919.1">
    <property type="nucleotide sequence ID" value="NZ_RHHQ01000002.1"/>
</dbReference>
<dbReference type="OrthoDB" id="2381664at2"/>
<accession>A0A3M8DX45</accession>
<dbReference type="AlphaFoldDB" id="A0A3M8DX45"/>
<feature type="signal peptide" evidence="1">
    <location>
        <begin position="1"/>
        <end position="27"/>
    </location>
</feature>
<name>A0A3M8DX45_9BACL</name>
<proteinExistence type="predicted"/>
<evidence type="ECO:0000256" key="1">
    <source>
        <dbReference type="SAM" id="SignalP"/>
    </source>
</evidence>
<keyword evidence="1" id="KW-0732">Signal</keyword>
<keyword evidence="3" id="KW-1185">Reference proteome</keyword>
<gene>
    <name evidence="2" type="ORF">EDM56_00515</name>
</gene>
<dbReference type="EMBL" id="RHHQ01000002">
    <property type="protein sequence ID" value="RNB92662.1"/>
    <property type="molecule type" value="Genomic_DNA"/>
</dbReference>
<evidence type="ECO:0000313" key="3">
    <source>
        <dbReference type="Proteomes" id="UP000271031"/>
    </source>
</evidence>
<sequence length="152" mass="16030">MNKRTRNKWLIGLGFVGLTIFATQAWADGAGSSGMPGSADDPVVTKSYVDQQIQQIAGGGNRLVVEELRAGQTLYGYEGTEFIVRTGKVVAVAGMNGDGLTDITSGADLRGGATVQSNHLLLIARSDSRGLRLAPGNNGVAYVMIRGNYEIK</sequence>
<reference evidence="2 3" key="1">
    <citation type="submission" date="2018-10" db="EMBL/GenBank/DDBJ databases">
        <title>Phylogenomics of Brevibacillus.</title>
        <authorList>
            <person name="Dunlap C."/>
        </authorList>
    </citation>
    <scope>NUCLEOTIDE SEQUENCE [LARGE SCALE GENOMIC DNA]</scope>
    <source>
        <strain evidence="2 3">JCM 15716</strain>
    </source>
</reference>